<gene>
    <name evidence="2" type="ORF">ID854_21920</name>
</gene>
<proteinExistence type="predicted"/>
<accession>A0AAW3Z3K9</accession>
<dbReference type="AlphaFoldDB" id="A0AAW3Z3K9"/>
<keyword evidence="1" id="KW-0812">Transmembrane</keyword>
<dbReference type="Proteomes" id="UP001193920">
    <property type="component" value="Unassembled WGS sequence"/>
</dbReference>
<sequence>MRVYKQKLFIIIFILMVLISVLSGAYYMYMQKYQMAVNVSVYDESSIDFPSKKIWFDASKWLTTSQYIKVNDFYLINKKFTSIENLNTVYVTMALQSGIDRIGANIPELHTLKNMDPIKFFDLMENKMSYEYIYTKFDEKSLKPTRDFFLIKFIYKENKYELLTNRRASEGNHFFDVYDQVYRYNEWHKSNKDLLTYRDYLEGKIDSYKK</sequence>
<organism evidence="2">
    <name type="scientific">Xenorhabdus szentirmaii</name>
    <dbReference type="NCBI Taxonomy" id="290112"/>
    <lineage>
        <taxon>Bacteria</taxon>
        <taxon>Pseudomonadati</taxon>
        <taxon>Pseudomonadota</taxon>
        <taxon>Gammaproteobacteria</taxon>
        <taxon>Enterobacterales</taxon>
        <taxon>Morganellaceae</taxon>
        <taxon>Xenorhabdus</taxon>
    </lineage>
</organism>
<dbReference type="RefSeq" id="WP_323852448.1">
    <property type="nucleotide sequence ID" value="NZ_JACXBD010000060.1"/>
</dbReference>
<keyword evidence="1" id="KW-1133">Transmembrane helix</keyword>
<evidence type="ECO:0000313" key="2">
    <source>
        <dbReference type="EMBL" id="MBD2803028.1"/>
    </source>
</evidence>
<feature type="transmembrane region" description="Helical" evidence="1">
    <location>
        <begin position="7"/>
        <end position="29"/>
    </location>
</feature>
<reference evidence="2" key="1">
    <citation type="submission" date="2020-09" db="EMBL/GenBank/DDBJ databases">
        <authorList>
            <person name="Palma L."/>
            <person name="Caballero P."/>
            <person name="Berry C."/>
            <person name="Del Valle E."/>
        </authorList>
    </citation>
    <scope>NUCLEOTIDE SEQUENCE</scope>
    <source>
        <strain evidence="2">M</strain>
    </source>
</reference>
<keyword evidence="1" id="KW-0472">Membrane</keyword>
<reference evidence="2" key="2">
    <citation type="journal article" date="2024" name="Toxins">
        <title>Genome Sequence Analysis of Native Xenorhabdus Strains Isolated from Entomopathogenic Nematodes in Argentina.</title>
        <authorList>
            <person name="Palma L."/>
            <person name="Frizzo L."/>
            <person name="Kaiser S."/>
            <person name="Berry C."/>
            <person name="Caballero P."/>
            <person name="Bode H.B."/>
            <person name="Del Valle E.E."/>
        </authorList>
    </citation>
    <scope>NUCLEOTIDE SEQUENCE</scope>
    <source>
        <strain evidence="2">M</strain>
    </source>
</reference>
<protein>
    <submittedName>
        <fullName evidence="2">Uncharacterized protein</fullName>
    </submittedName>
</protein>
<dbReference type="EMBL" id="JACXBF010000579">
    <property type="protein sequence ID" value="MBD2803028.1"/>
    <property type="molecule type" value="Genomic_DNA"/>
</dbReference>
<evidence type="ECO:0000256" key="1">
    <source>
        <dbReference type="SAM" id="Phobius"/>
    </source>
</evidence>
<comment type="caution">
    <text evidence="2">The sequence shown here is derived from an EMBL/GenBank/DDBJ whole genome shotgun (WGS) entry which is preliminary data.</text>
</comment>
<name>A0AAW3Z3K9_9GAMM</name>